<evidence type="ECO:0000256" key="8">
    <source>
        <dbReference type="HAMAP-Rule" id="MF_01937"/>
    </source>
</evidence>
<dbReference type="InterPro" id="IPR000537">
    <property type="entry name" value="UbiA_prenyltransferase"/>
</dbReference>
<evidence type="ECO:0000256" key="2">
    <source>
        <dbReference type="ARBA" id="ARBA00022428"/>
    </source>
</evidence>
<dbReference type="GO" id="GO:0009234">
    <property type="term" value="P:menaquinone biosynthetic process"/>
    <property type="evidence" value="ECO:0007669"/>
    <property type="project" value="UniProtKB-UniRule"/>
</dbReference>
<evidence type="ECO:0000313" key="11">
    <source>
        <dbReference type="Proteomes" id="UP000095347"/>
    </source>
</evidence>
<sequence length="314" mass="32529">MSDTPPPSPPARPSNLGVWWQAIRPKTLGMAVSPVLVGTALAWSEHATQSQPMPHMEVPAVILLCAIAIQIATNLFNDAQDFVNGTDGLGGTKRLGPPRITALGWALPHQVSAAGLSLFLLALLGGLHLIGIGGWPIFFLGLASLGAGYLYSHGPYPISHSPFGEAVVIGFFGVFAVAGTYYLQTGEVSDAAVLLGGAMGLPAGGVLLLNNVRDMKGDKDAGRRTVAIRIGLNASRSLYSVLMLAPFVLLSMGVATQTVFPGALCGLATIPLALKAIRAFRATEPGVALNPLLGTTVKFQGLFALTTAAGLFVL</sequence>
<dbReference type="UniPathway" id="UPA00079">
    <property type="reaction ID" value="UER00168"/>
</dbReference>
<dbReference type="InterPro" id="IPR004657">
    <property type="entry name" value="MenA"/>
</dbReference>
<feature type="transmembrane region" description="Helical" evidence="8">
    <location>
        <begin position="163"/>
        <end position="183"/>
    </location>
</feature>
<dbReference type="GO" id="GO:0005886">
    <property type="term" value="C:plasma membrane"/>
    <property type="evidence" value="ECO:0007669"/>
    <property type="project" value="UniProtKB-SubCell"/>
</dbReference>
<proteinExistence type="inferred from homology"/>
<dbReference type="InterPro" id="IPR026046">
    <property type="entry name" value="UBIAD1"/>
</dbReference>
<dbReference type="GO" id="GO:0042371">
    <property type="term" value="P:vitamin K biosynthetic process"/>
    <property type="evidence" value="ECO:0007669"/>
    <property type="project" value="TreeGrafter"/>
</dbReference>
<keyword evidence="6 8" id="KW-1133">Transmembrane helix</keyword>
<dbReference type="STRING" id="28181.BEN30_11515"/>
<comment type="subcellular location">
    <subcellularLocation>
        <location evidence="8">Cell membrane</location>
        <topology evidence="8">Multi-pass membrane protein</topology>
    </subcellularLocation>
    <subcellularLocation>
        <location evidence="1">Membrane</location>
        <topology evidence="1">Multi-pass membrane protein</topology>
    </subcellularLocation>
</comment>
<feature type="transmembrane region" description="Helical" evidence="8">
    <location>
        <begin position="230"/>
        <end position="249"/>
    </location>
</feature>
<evidence type="ECO:0000256" key="3">
    <source>
        <dbReference type="ARBA" id="ARBA00022475"/>
    </source>
</evidence>
<dbReference type="RefSeq" id="WP_069958222.1">
    <property type="nucleotide sequence ID" value="NZ_MCGG01000029.1"/>
</dbReference>
<dbReference type="GO" id="GO:0046428">
    <property type="term" value="F:1,4-dihydroxy-2-naphthoate polyprenyltransferase activity"/>
    <property type="evidence" value="ECO:0007669"/>
    <property type="project" value="UniProtKB-UniRule"/>
</dbReference>
<dbReference type="EMBL" id="MCGG01000029">
    <property type="protein sequence ID" value="OEJ66702.1"/>
    <property type="molecule type" value="Genomic_DNA"/>
</dbReference>
<comment type="function">
    <text evidence="8">Conversion of 1,4-dihydroxy-2-naphthoate (DHNA) to demethylmenaquinone (DMK).</text>
</comment>
<keyword evidence="2 8" id="KW-0474">Menaquinone biosynthesis</keyword>
<dbReference type="HAMAP" id="MF_01937">
    <property type="entry name" value="MenA_1"/>
    <property type="match status" value="1"/>
</dbReference>
<feature type="transmembrane region" description="Helical" evidence="8">
    <location>
        <begin position="255"/>
        <end position="274"/>
    </location>
</feature>
<reference evidence="11" key="1">
    <citation type="submission" date="2016-07" db="EMBL/GenBank/DDBJ databases">
        <authorList>
            <person name="Florea S."/>
            <person name="Webb J.S."/>
            <person name="Jaromczyk J."/>
            <person name="Schardl C.L."/>
        </authorList>
    </citation>
    <scope>NUCLEOTIDE SEQUENCE [LARGE SCALE GENOMIC DNA]</scope>
    <source>
        <strain evidence="11">MV-1</strain>
    </source>
</reference>
<organism evidence="10 11">
    <name type="scientific">Magnetovibrio blakemorei</name>
    <dbReference type="NCBI Taxonomy" id="28181"/>
    <lineage>
        <taxon>Bacteria</taxon>
        <taxon>Pseudomonadati</taxon>
        <taxon>Pseudomonadota</taxon>
        <taxon>Alphaproteobacteria</taxon>
        <taxon>Rhodospirillales</taxon>
        <taxon>Magnetovibrionaceae</taxon>
        <taxon>Magnetovibrio</taxon>
    </lineage>
</organism>
<evidence type="ECO:0000313" key="10">
    <source>
        <dbReference type="EMBL" id="OEJ66702.1"/>
    </source>
</evidence>
<dbReference type="CDD" id="cd13962">
    <property type="entry name" value="PT_UbiA_UBIAD1"/>
    <property type="match status" value="1"/>
</dbReference>
<evidence type="ECO:0000256" key="1">
    <source>
        <dbReference type="ARBA" id="ARBA00004141"/>
    </source>
</evidence>
<dbReference type="NCBIfam" id="TIGR00751">
    <property type="entry name" value="menA"/>
    <property type="match status" value="1"/>
</dbReference>
<keyword evidence="4 8" id="KW-0808">Transferase</keyword>
<comment type="catalytic activity">
    <reaction evidence="8">
        <text>an all-trans-polyprenyl diphosphate + 1,4-dihydroxy-2-naphthoate + H(+) = a 2-demethylmenaquinol + CO2 + diphosphate</text>
        <dbReference type="Rhea" id="RHEA:26478"/>
        <dbReference type="Rhea" id="RHEA-COMP:9563"/>
        <dbReference type="Rhea" id="RHEA-COMP:9564"/>
        <dbReference type="ChEBI" id="CHEBI:11173"/>
        <dbReference type="ChEBI" id="CHEBI:15378"/>
        <dbReference type="ChEBI" id="CHEBI:16526"/>
        <dbReference type="ChEBI" id="CHEBI:33019"/>
        <dbReference type="ChEBI" id="CHEBI:55437"/>
        <dbReference type="ChEBI" id="CHEBI:58914"/>
        <dbReference type="EC" id="2.5.1.74"/>
    </reaction>
</comment>
<comment type="pathway">
    <text evidence="8">Quinol/quinone metabolism; menaquinone biosynthesis; menaquinol from 1,4-dihydroxy-2-naphthoate: step 1/2.</text>
</comment>
<evidence type="ECO:0000256" key="4">
    <source>
        <dbReference type="ARBA" id="ARBA00022679"/>
    </source>
</evidence>
<feature type="transmembrane region" description="Helical" evidence="8">
    <location>
        <begin position="189"/>
        <end position="209"/>
    </location>
</feature>
<dbReference type="AlphaFoldDB" id="A0A1E5Q711"/>
<protein>
    <recommendedName>
        <fullName evidence="8 9">1,4-dihydroxy-2-naphthoate octaprenyltransferase</fullName>
        <shortName evidence="8">DHNA-octaprenyltransferase</shortName>
        <ecNumber evidence="8 9">2.5.1.74</ecNumber>
    </recommendedName>
</protein>
<evidence type="ECO:0000256" key="7">
    <source>
        <dbReference type="ARBA" id="ARBA00023136"/>
    </source>
</evidence>
<keyword evidence="11" id="KW-1185">Reference proteome</keyword>
<name>A0A1E5Q711_9PROT</name>
<comment type="similarity">
    <text evidence="8">Belongs to the MenA family. Type 1 subfamily.</text>
</comment>
<dbReference type="PANTHER" id="PTHR13929:SF0">
    <property type="entry name" value="UBIA PRENYLTRANSFERASE DOMAIN-CONTAINING PROTEIN 1"/>
    <property type="match status" value="1"/>
</dbReference>
<gene>
    <name evidence="8" type="primary">menA</name>
    <name evidence="10" type="ORF">BEN30_11515</name>
</gene>
<evidence type="ECO:0000256" key="6">
    <source>
        <dbReference type="ARBA" id="ARBA00022989"/>
    </source>
</evidence>
<dbReference type="PIRSF" id="PIRSF005355">
    <property type="entry name" value="UBIAD1"/>
    <property type="match status" value="1"/>
</dbReference>
<evidence type="ECO:0000256" key="5">
    <source>
        <dbReference type="ARBA" id="ARBA00022692"/>
    </source>
</evidence>
<comment type="caution">
    <text evidence="10">The sequence shown here is derived from an EMBL/GenBank/DDBJ whole genome shotgun (WGS) entry which is preliminary data.</text>
</comment>
<keyword evidence="7 8" id="KW-0472">Membrane</keyword>
<evidence type="ECO:0000256" key="9">
    <source>
        <dbReference type="NCBIfam" id="TIGR00751"/>
    </source>
</evidence>
<dbReference type="PANTHER" id="PTHR13929">
    <property type="entry name" value="1,4-DIHYDROXY-2-NAPHTHOATE OCTAPRENYLTRANSFERASE"/>
    <property type="match status" value="1"/>
</dbReference>
<dbReference type="Proteomes" id="UP000095347">
    <property type="component" value="Unassembled WGS sequence"/>
</dbReference>
<feature type="transmembrane region" description="Helical" evidence="8">
    <location>
        <begin position="56"/>
        <end position="76"/>
    </location>
</feature>
<dbReference type="EC" id="2.5.1.74" evidence="8 9"/>
<accession>A0A1E5Q711</accession>
<dbReference type="OrthoDB" id="9767568at2"/>
<keyword evidence="5 8" id="KW-0812">Transmembrane</keyword>
<feature type="transmembrane region" description="Helical" evidence="8">
    <location>
        <begin position="118"/>
        <end position="151"/>
    </location>
</feature>
<keyword evidence="3 8" id="KW-1003">Cell membrane</keyword>
<dbReference type="Pfam" id="PF01040">
    <property type="entry name" value="UbiA"/>
    <property type="match status" value="1"/>
</dbReference>